<evidence type="ECO:0000256" key="1">
    <source>
        <dbReference type="SAM" id="SignalP"/>
    </source>
</evidence>
<keyword evidence="1" id="KW-0732">Signal</keyword>
<protein>
    <submittedName>
        <fullName evidence="2">Oidioi.mRNA.OKI2018_I69.chr2.g4366.t1.cds</fullName>
    </submittedName>
</protein>
<dbReference type="EMBL" id="OU015567">
    <property type="protein sequence ID" value="CAG5109893.1"/>
    <property type="molecule type" value="Genomic_DNA"/>
</dbReference>
<proteinExistence type="predicted"/>
<accession>A0ABN7T2N9</accession>
<feature type="signal peptide" evidence="1">
    <location>
        <begin position="1"/>
        <end position="18"/>
    </location>
</feature>
<reference evidence="2 3" key="1">
    <citation type="submission" date="2021-04" db="EMBL/GenBank/DDBJ databases">
        <authorList>
            <person name="Bliznina A."/>
        </authorList>
    </citation>
    <scope>NUCLEOTIDE SEQUENCE [LARGE SCALE GENOMIC DNA]</scope>
</reference>
<gene>
    <name evidence="2" type="ORF">OKIOD_LOCUS13131</name>
</gene>
<evidence type="ECO:0000313" key="3">
    <source>
        <dbReference type="Proteomes" id="UP001158576"/>
    </source>
</evidence>
<feature type="chain" id="PRO_5046727818" evidence="1">
    <location>
        <begin position="19"/>
        <end position="99"/>
    </location>
</feature>
<organism evidence="2 3">
    <name type="scientific">Oikopleura dioica</name>
    <name type="common">Tunicate</name>
    <dbReference type="NCBI Taxonomy" id="34765"/>
    <lineage>
        <taxon>Eukaryota</taxon>
        <taxon>Metazoa</taxon>
        <taxon>Chordata</taxon>
        <taxon>Tunicata</taxon>
        <taxon>Appendicularia</taxon>
        <taxon>Copelata</taxon>
        <taxon>Oikopleuridae</taxon>
        <taxon>Oikopleura</taxon>
    </lineage>
</organism>
<evidence type="ECO:0000313" key="2">
    <source>
        <dbReference type="EMBL" id="CAG5109893.1"/>
    </source>
</evidence>
<name>A0ABN7T2N9_OIKDI</name>
<keyword evidence="3" id="KW-1185">Reference proteome</keyword>
<sequence>MQRLLSAAILVKISQIDAATVDTIAHKLNMQWDLSNNCGPRPSWLKLDPPSVSTGHYSDNLLCDILDDHLYIPGYSCSGTCPDGLQRAEIICDCHSAKG</sequence>
<dbReference type="Proteomes" id="UP001158576">
    <property type="component" value="Chromosome 2"/>
</dbReference>